<dbReference type="Pfam" id="PF09721">
    <property type="entry name" value="Exosortase_EpsH"/>
    <property type="match status" value="1"/>
</dbReference>
<evidence type="ECO:0000256" key="7">
    <source>
        <dbReference type="ARBA" id="ARBA00023136"/>
    </source>
</evidence>
<dbReference type="InterPro" id="IPR026392">
    <property type="entry name" value="Exo/Archaeosortase_dom"/>
</dbReference>
<dbReference type="EMBL" id="JBHTJW010000002">
    <property type="protein sequence ID" value="MFD0930250.1"/>
    <property type="molecule type" value="Genomic_DNA"/>
</dbReference>
<organism evidence="9 10">
    <name type="scientific">Methylophilus glucosoxydans</name>
    <dbReference type="NCBI Taxonomy" id="752553"/>
    <lineage>
        <taxon>Bacteria</taxon>
        <taxon>Pseudomonadati</taxon>
        <taxon>Pseudomonadota</taxon>
        <taxon>Betaproteobacteria</taxon>
        <taxon>Nitrosomonadales</taxon>
        <taxon>Methylophilaceae</taxon>
        <taxon>Methylophilus</taxon>
    </lineage>
</organism>
<accession>A0ABW3GIB1</accession>
<dbReference type="PROSITE" id="PS51257">
    <property type="entry name" value="PROKAR_LIPOPROTEIN"/>
    <property type="match status" value="1"/>
</dbReference>
<keyword evidence="6 8" id="KW-1133">Transmembrane helix</keyword>
<evidence type="ECO:0000256" key="8">
    <source>
        <dbReference type="SAM" id="Phobius"/>
    </source>
</evidence>
<feature type="transmembrane region" description="Helical" evidence="8">
    <location>
        <begin position="93"/>
        <end position="114"/>
    </location>
</feature>
<feature type="transmembrane region" description="Helical" evidence="8">
    <location>
        <begin position="12"/>
        <end position="29"/>
    </location>
</feature>
<proteinExistence type="predicted"/>
<protein>
    <submittedName>
        <fullName evidence="9">Exosortase B</fullName>
    </submittedName>
</protein>
<evidence type="ECO:0000256" key="2">
    <source>
        <dbReference type="ARBA" id="ARBA00022475"/>
    </source>
</evidence>
<dbReference type="Proteomes" id="UP001597106">
    <property type="component" value="Unassembled WGS sequence"/>
</dbReference>
<dbReference type="RefSeq" id="WP_379076434.1">
    <property type="nucleotide sequence ID" value="NZ_JBHTJW010000002.1"/>
</dbReference>
<gene>
    <name evidence="9" type="primary">xrtB</name>
    <name evidence="9" type="ORF">ACFQ1T_10735</name>
</gene>
<dbReference type="InterPro" id="IPR017544">
    <property type="entry name" value="Exosortase-2"/>
</dbReference>
<evidence type="ECO:0000313" key="10">
    <source>
        <dbReference type="Proteomes" id="UP001597106"/>
    </source>
</evidence>
<feature type="transmembrane region" description="Helical" evidence="8">
    <location>
        <begin position="214"/>
        <end position="242"/>
    </location>
</feature>
<keyword evidence="10" id="KW-1185">Reference proteome</keyword>
<feature type="transmembrane region" description="Helical" evidence="8">
    <location>
        <begin position="179"/>
        <end position="202"/>
    </location>
</feature>
<keyword evidence="3" id="KW-0645">Protease</keyword>
<feature type="transmembrane region" description="Helical" evidence="8">
    <location>
        <begin position="121"/>
        <end position="142"/>
    </location>
</feature>
<feature type="transmembrane region" description="Helical" evidence="8">
    <location>
        <begin position="41"/>
        <end position="57"/>
    </location>
</feature>
<comment type="caution">
    <text evidence="9">The sequence shown here is derived from an EMBL/GenBank/DDBJ whole genome shotgun (WGS) entry which is preliminary data.</text>
</comment>
<reference evidence="10" key="1">
    <citation type="journal article" date="2019" name="Int. J. Syst. Evol. Microbiol.">
        <title>The Global Catalogue of Microorganisms (GCM) 10K type strain sequencing project: providing services to taxonomists for standard genome sequencing and annotation.</title>
        <authorList>
            <consortium name="The Broad Institute Genomics Platform"/>
            <consortium name="The Broad Institute Genome Sequencing Center for Infectious Disease"/>
            <person name="Wu L."/>
            <person name="Ma J."/>
        </authorList>
    </citation>
    <scope>NUCLEOTIDE SEQUENCE [LARGE SCALE GENOMIC DNA]</scope>
    <source>
        <strain evidence="10">CCUG 59685</strain>
    </source>
</reference>
<evidence type="ECO:0000313" key="9">
    <source>
        <dbReference type="EMBL" id="MFD0930250.1"/>
    </source>
</evidence>
<evidence type="ECO:0000256" key="4">
    <source>
        <dbReference type="ARBA" id="ARBA00022692"/>
    </source>
</evidence>
<comment type="subcellular location">
    <subcellularLocation>
        <location evidence="1">Cell membrane</location>
        <topology evidence="1">Multi-pass membrane protein</topology>
    </subcellularLocation>
</comment>
<dbReference type="InterPro" id="IPR019127">
    <property type="entry name" value="Exosortase"/>
</dbReference>
<evidence type="ECO:0000256" key="6">
    <source>
        <dbReference type="ARBA" id="ARBA00022989"/>
    </source>
</evidence>
<evidence type="ECO:0000256" key="1">
    <source>
        <dbReference type="ARBA" id="ARBA00004651"/>
    </source>
</evidence>
<dbReference type="NCBIfam" id="TIGR02602">
    <property type="entry name" value="8TM_EpsH"/>
    <property type="match status" value="1"/>
</dbReference>
<name>A0ABW3GIB1_9PROT</name>
<keyword evidence="5" id="KW-0378">Hydrolase</keyword>
<feature type="transmembrane region" description="Helical" evidence="8">
    <location>
        <begin position="254"/>
        <end position="278"/>
    </location>
</feature>
<sequence>MNKLILKNIMQAYWPILAGILLIACPTFYTLSTGLWTVDSQSHGPIVLLMTLWFFYFKLKNINTAPKASFNLAAYVLLFLATTLYALGRSQELATVEVASIDLILFALSIILLGTSITRKLWFAFFFSLFMIPLPGSLVDIITLPMKIGVSWATDELLYMLGYPVSRDGVVLNIGQYRLMVADACAGLNSLFTLEGLGLFYINVIGHESIRRNLALGLMIVPISFTSNIIRVVLLALITYYWGDEVGQGFVHEFSGMVLFMTALVLIISLDSFIEFVLKRRKKAAHA</sequence>
<dbReference type="NCBIfam" id="TIGR04178">
    <property type="entry name" value="exo_archaeo"/>
    <property type="match status" value="1"/>
</dbReference>
<keyword evidence="7 8" id="KW-0472">Membrane</keyword>
<keyword evidence="4 8" id="KW-0812">Transmembrane</keyword>
<evidence type="ECO:0000256" key="5">
    <source>
        <dbReference type="ARBA" id="ARBA00022801"/>
    </source>
</evidence>
<dbReference type="NCBIfam" id="TIGR03113">
    <property type="entry name" value="exosort_XrtB"/>
    <property type="match status" value="1"/>
</dbReference>
<keyword evidence="2" id="KW-1003">Cell membrane</keyword>
<evidence type="ECO:0000256" key="3">
    <source>
        <dbReference type="ARBA" id="ARBA00022670"/>
    </source>
</evidence>
<dbReference type="InterPro" id="IPR013426">
    <property type="entry name" value="EpsH-like"/>
</dbReference>
<feature type="transmembrane region" description="Helical" evidence="8">
    <location>
        <begin position="69"/>
        <end position="87"/>
    </location>
</feature>